<dbReference type="InterPro" id="IPR019648">
    <property type="entry name" value="YebY"/>
</dbReference>
<accession>A0A447XWH7</accession>
<organism evidence="2 3">
    <name type="scientific">Escherichia coli</name>
    <dbReference type="NCBI Taxonomy" id="562"/>
    <lineage>
        <taxon>Bacteria</taxon>
        <taxon>Pseudomonadati</taxon>
        <taxon>Pseudomonadota</taxon>
        <taxon>Gammaproteobacteria</taxon>
        <taxon>Enterobacterales</taxon>
        <taxon>Enterobacteriaceae</taxon>
        <taxon>Escherichia</taxon>
    </lineage>
</organism>
<feature type="signal peptide" evidence="1">
    <location>
        <begin position="1"/>
        <end position="20"/>
    </location>
</feature>
<reference evidence="2 3" key="1">
    <citation type="submission" date="2018-12" db="EMBL/GenBank/DDBJ databases">
        <authorList>
            <consortium name="Pathogen Informatics"/>
        </authorList>
    </citation>
    <scope>NUCLEOTIDE SEQUENCE [LARGE SCALE GENOMIC DNA]</scope>
    <source>
        <strain evidence="2 3">NCTC9702</strain>
    </source>
</reference>
<proteinExistence type="predicted"/>
<keyword evidence="1" id="KW-0732">Signal</keyword>
<sequence length="116" mass="12718">MMKKSILAFLLLTSSAAALAAPQVITVSRFEVGKDKWAFNREEVMLTCRPGNALYVINPSTLVQYPLNDIAQKEVASGKTKAQPISVIQIDDPNNPGEKMSLAPFIERAEKTLLIT</sequence>
<gene>
    <name evidence="2" type="primary">yebY</name>
    <name evidence="2" type="ORF">NCTC9702_02553</name>
</gene>
<evidence type="ECO:0000313" key="3">
    <source>
        <dbReference type="Proteomes" id="UP000277930"/>
    </source>
</evidence>
<protein>
    <submittedName>
        <fullName evidence="2">Protein</fullName>
    </submittedName>
</protein>
<dbReference type="Proteomes" id="UP000277930">
    <property type="component" value="Chromosome 1"/>
</dbReference>
<evidence type="ECO:0000313" key="2">
    <source>
        <dbReference type="EMBL" id="VED35325.1"/>
    </source>
</evidence>
<dbReference type="AlphaFoldDB" id="A0A447XWH7"/>
<evidence type="ECO:0000256" key="1">
    <source>
        <dbReference type="SAM" id="SignalP"/>
    </source>
</evidence>
<dbReference type="EMBL" id="LR134246">
    <property type="protein sequence ID" value="VED35325.1"/>
    <property type="molecule type" value="Genomic_DNA"/>
</dbReference>
<feature type="chain" id="PRO_5019036161" evidence="1">
    <location>
        <begin position="21"/>
        <end position="116"/>
    </location>
</feature>
<dbReference type="Pfam" id="PF10709">
    <property type="entry name" value="DUF2511"/>
    <property type="match status" value="1"/>
</dbReference>
<name>A0A447XWH7_ECOLX</name>